<evidence type="ECO:0000313" key="2">
    <source>
        <dbReference type="EMBL" id="KAJ8412638.1"/>
    </source>
</evidence>
<dbReference type="AlphaFoldDB" id="A0AAD7T254"/>
<comment type="caution">
    <text evidence="2">The sequence shown here is derived from an EMBL/GenBank/DDBJ whole genome shotgun (WGS) entry which is preliminary data.</text>
</comment>
<organism evidence="2 3">
    <name type="scientific">Aldrovandia affinis</name>
    <dbReference type="NCBI Taxonomy" id="143900"/>
    <lineage>
        <taxon>Eukaryota</taxon>
        <taxon>Metazoa</taxon>
        <taxon>Chordata</taxon>
        <taxon>Craniata</taxon>
        <taxon>Vertebrata</taxon>
        <taxon>Euteleostomi</taxon>
        <taxon>Actinopterygii</taxon>
        <taxon>Neopterygii</taxon>
        <taxon>Teleostei</taxon>
        <taxon>Notacanthiformes</taxon>
        <taxon>Halosauridae</taxon>
        <taxon>Aldrovandia</taxon>
    </lineage>
</organism>
<reference evidence="2" key="1">
    <citation type="journal article" date="2023" name="Science">
        <title>Genome structures resolve the early diversification of teleost fishes.</title>
        <authorList>
            <person name="Parey E."/>
            <person name="Louis A."/>
            <person name="Montfort J."/>
            <person name="Bouchez O."/>
            <person name="Roques C."/>
            <person name="Iampietro C."/>
            <person name="Lluch J."/>
            <person name="Castinel A."/>
            <person name="Donnadieu C."/>
            <person name="Desvignes T."/>
            <person name="Floi Bucao C."/>
            <person name="Jouanno E."/>
            <person name="Wen M."/>
            <person name="Mejri S."/>
            <person name="Dirks R."/>
            <person name="Jansen H."/>
            <person name="Henkel C."/>
            <person name="Chen W.J."/>
            <person name="Zahm M."/>
            <person name="Cabau C."/>
            <person name="Klopp C."/>
            <person name="Thompson A.W."/>
            <person name="Robinson-Rechavi M."/>
            <person name="Braasch I."/>
            <person name="Lecointre G."/>
            <person name="Bobe J."/>
            <person name="Postlethwait J.H."/>
            <person name="Berthelot C."/>
            <person name="Roest Crollius H."/>
            <person name="Guiguen Y."/>
        </authorList>
    </citation>
    <scope>NUCLEOTIDE SEQUENCE</scope>
    <source>
        <strain evidence="2">NC1722</strain>
    </source>
</reference>
<evidence type="ECO:0000256" key="1">
    <source>
        <dbReference type="SAM" id="MobiDB-lite"/>
    </source>
</evidence>
<gene>
    <name evidence="2" type="ORF">AAFF_G00115890</name>
</gene>
<feature type="compositionally biased region" description="Basic and acidic residues" evidence="1">
    <location>
        <begin position="48"/>
        <end position="65"/>
    </location>
</feature>
<protein>
    <submittedName>
        <fullName evidence="2">Uncharacterized protein</fullName>
    </submittedName>
</protein>
<keyword evidence="3" id="KW-1185">Reference proteome</keyword>
<dbReference type="Proteomes" id="UP001221898">
    <property type="component" value="Unassembled WGS sequence"/>
</dbReference>
<proteinExistence type="predicted"/>
<name>A0AAD7T254_9TELE</name>
<accession>A0AAD7T254</accession>
<feature type="region of interest" description="Disordered" evidence="1">
    <location>
        <begin position="25"/>
        <end position="81"/>
    </location>
</feature>
<dbReference type="EMBL" id="JAINUG010000018">
    <property type="protein sequence ID" value="KAJ8412638.1"/>
    <property type="molecule type" value="Genomic_DNA"/>
</dbReference>
<sequence length="81" mass="8308">MWASGQSCPSKATTENRGLFLAGFVAHPASPSPAGSMESPHSAGITRSEVERRAAASNDADRETSPDSTDADSGRGRTAGM</sequence>
<evidence type="ECO:0000313" key="3">
    <source>
        <dbReference type="Proteomes" id="UP001221898"/>
    </source>
</evidence>